<feature type="region of interest" description="Disordered" evidence="1">
    <location>
        <begin position="1"/>
        <end position="47"/>
    </location>
</feature>
<feature type="domain" description="Hom-end-associated Hint" evidence="2">
    <location>
        <begin position="290"/>
        <end position="359"/>
    </location>
</feature>
<dbReference type="InterPro" id="IPR007868">
    <property type="entry name" value="Hom_end_hint"/>
</dbReference>
<dbReference type="SUPFAM" id="SSF51294">
    <property type="entry name" value="Hedgehog/intein (Hint) domain"/>
    <property type="match status" value="1"/>
</dbReference>
<evidence type="ECO:0000259" key="2">
    <source>
        <dbReference type="Pfam" id="PF05203"/>
    </source>
</evidence>
<protein>
    <recommendedName>
        <fullName evidence="2">Hom-end-associated Hint domain-containing protein</fullName>
    </recommendedName>
</protein>
<dbReference type="InterPro" id="IPR036844">
    <property type="entry name" value="Hint_dom_sf"/>
</dbReference>
<sequence length="691" mass="78231">MSEIQPKKLRLKRKVPVEPEQVPEVPIPEPEPIKKPRKRTKAADDKPKNEVVEAPACPICADAYTSVVRKEVECNQCHKKACVKCVETYMCSSLEDPHCMHCRTSWPRTFLNTVCSNTFLNKTYFTHRQTVLLNREKSFLPAYQVVAEREIKARAMGKDDIALAAKQRELELEMSKKIAVIQAERTALWRRIRNVREGRDENSTSETARAAASKFIRRCTVPECNGFLSSAWKCGICSTWACPDCFEIKGLNRDAPHTCTADALATAELIRKDTKPCPSCGEMISKIDGCFAADTPLQRIDGSVVMSQDIQIGDELMGDNGQLRRVIRIMQGDDDMYTIHQSNGMSYTVSSKHTLALKDTITNCVAELEVDVYLRRIHEFSDLKGYNRESTRPLSSLRIESIGYGHYYGFTVDTEEGTKSRRVALIDGTIVRNCDQMFCTSCHKPFSWNTGQSIKTGHIHNPHYFQWLAKGGQLAPTNPGFIPCGGLPQAYHVQSALRQAVKQDRKEILDILRICYHIMDVERHRYERHLDPLNNESIGVRYLMKEATEEDWKRELGRKERDRQKSNEIRDILDAFNGAAIDLFRRIEIGTSYSAEAASTLINQLRIELEELRNFSFQAMNEVGKFFNCSVPWVNEKWEMQHGTERTRRLKDEKEKADAATRAAMAAAPAAIAAAEVAGDVAARAGLNNPN</sequence>
<organism evidence="3">
    <name type="scientific">viral metagenome</name>
    <dbReference type="NCBI Taxonomy" id="1070528"/>
    <lineage>
        <taxon>unclassified sequences</taxon>
        <taxon>metagenomes</taxon>
        <taxon>organismal metagenomes</taxon>
    </lineage>
</organism>
<reference evidence="3" key="1">
    <citation type="journal article" date="2020" name="Nature">
        <title>Giant virus diversity and host interactions through global metagenomics.</title>
        <authorList>
            <person name="Schulz F."/>
            <person name="Roux S."/>
            <person name="Paez-Espino D."/>
            <person name="Jungbluth S."/>
            <person name="Walsh D.A."/>
            <person name="Denef V.J."/>
            <person name="McMahon K.D."/>
            <person name="Konstantinidis K.T."/>
            <person name="Eloe-Fadrosh E.A."/>
            <person name="Kyrpides N.C."/>
            <person name="Woyke T."/>
        </authorList>
    </citation>
    <scope>NUCLEOTIDE SEQUENCE</scope>
    <source>
        <strain evidence="3">GVMAG-S-1101165-84</strain>
    </source>
</reference>
<proteinExistence type="predicted"/>
<dbReference type="EMBL" id="MN740779">
    <property type="protein sequence ID" value="QHU11169.1"/>
    <property type="molecule type" value="Genomic_DNA"/>
</dbReference>
<accession>A0A6C0K0E2</accession>
<name>A0A6C0K0E2_9ZZZZ</name>
<dbReference type="AlphaFoldDB" id="A0A6C0K0E2"/>
<dbReference type="Gene3D" id="2.170.16.10">
    <property type="entry name" value="Hedgehog/Intein (Hint) domain"/>
    <property type="match status" value="1"/>
</dbReference>
<evidence type="ECO:0000256" key="1">
    <source>
        <dbReference type="SAM" id="MobiDB-lite"/>
    </source>
</evidence>
<dbReference type="Pfam" id="PF05203">
    <property type="entry name" value="Hom_end_hint"/>
    <property type="match status" value="1"/>
</dbReference>
<evidence type="ECO:0000313" key="3">
    <source>
        <dbReference type="EMBL" id="QHU11169.1"/>
    </source>
</evidence>
<dbReference type="GO" id="GO:0030908">
    <property type="term" value="P:protein splicing"/>
    <property type="evidence" value="ECO:0007669"/>
    <property type="project" value="InterPro"/>
</dbReference>